<sequence length="24" mass="2587">MEVNAKGPIQLLSALTEATMKVEL</sequence>
<dbReference type="EMBL" id="LATX01002039">
    <property type="protein sequence ID" value="KTB34753.1"/>
    <property type="molecule type" value="Genomic_DNA"/>
</dbReference>
<organism evidence="1 2">
    <name type="scientific">Moniliophthora roreri</name>
    <name type="common">Frosty pod rot fungus</name>
    <name type="synonym">Monilia roreri</name>
    <dbReference type="NCBI Taxonomy" id="221103"/>
    <lineage>
        <taxon>Eukaryota</taxon>
        <taxon>Fungi</taxon>
        <taxon>Dikarya</taxon>
        <taxon>Basidiomycota</taxon>
        <taxon>Agaricomycotina</taxon>
        <taxon>Agaricomycetes</taxon>
        <taxon>Agaricomycetidae</taxon>
        <taxon>Agaricales</taxon>
        <taxon>Marasmiineae</taxon>
        <taxon>Marasmiaceae</taxon>
        <taxon>Moniliophthora</taxon>
    </lineage>
</organism>
<evidence type="ECO:0000313" key="2">
    <source>
        <dbReference type="Proteomes" id="UP000054988"/>
    </source>
</evidence>
<gene>
    <name evidence="1" type="ORF">WG66_12646</name>
</gene>
<dbReference type="Proteomes" id="UP000054988">
    <property type="component" value="Unassembled WGS sequence"/>
</dbReference>
<name>A0A0W0FEN3_MONRR</name>
<protein>
    <submittedName>
        <fullName evidence="1">Uncharacterized protein</fullName>
    </submittedName>
</protein>
<accession>A0A0W0FEN3</accession>
<proteinExistence type="predicted"/>
<comment type="caution">
    <text evidence="1">The sequence shown here is derived from an EMBL/GenBank/DDBJ whole genome shotgun (WGS) entry which is preliminary data.</text>
</comment>
<dbReference type="AlphaFoldDB" id="A0A0W0FEN3"/>
<evidence type="ECO:0000313" key="1">
    <source>
        <dbReference type="EMBL" id="KTB34753.1"/>
    </source>
</evidence>
<reference evidence="1 2" key="1">
    <citation type="submission" date="2015-12" db="EMBL/GenBank/DDBJ databases">
        <title>Draft genome sequence of Moniliophthora roreri, the causal agent of frosty pod rot of cacao.</title>
        <authorList>
            <person name="Aime M.C."/>
            <person name="Diaz-Valderrama J.R."/>
            <person name="Kijpornyongpan T."/>
            <person name="Phillips-Mora W."/>
        </authorList>
    </citation>
    <scope>NUCLEOTIDE SEQUENCE [LARGE SCALE GENOMIC DNA]</scope>
    <source>
        <strain evidence="1 2">MCA 2952</strain>
    </source>
</reference>